<sequence>MYVTHDAEDGMWQFHDGEAVSVEEGRIVSLQEMMRLDPSVAELADLPLGWVAWRNSAADEWHRQKSMLER</sequence>
<dbReference type="EMBL" id="QYZD01000018">
    <property type="protein sequence ID" value="RJG22180.1"/>
    <property type="molecule type" value="Genomic_DNA"/>
</dbReference>
<dbReference type="OrthoDB" id="9793188at2"/>
<accession>A0A3A3GGB3</accession>
<organism evidence="1 2">
    <name type="scientific">Paenibacillus thiaminolyticus</name>
    <name type="common">Bacillus thiaminolyticus</name>
    <dbReference type="NCBI Taxonomy" id="49283"/>
    <lineage>
        <taxon>Bacteria</taxon>
        <taxon>Bacillati</taxon>
        <taxon>Bacillota</taxon>
        <taxon>Bacilli</taxon>
        <taxon>Bacillales</taxon>
        <taxon>Paenibacillaceae</taxon>
        <taxon>Paenibacillus</taxon>
    </lineage>
</organism>
<comment type="caution">
    <text evidence="1">The sequence shown here is derived from an EMBL/GenBank/DDBJ whole genome shotgun (WGS) entry which is preliminary data.</text>
</comment>
<reference evidence="1 2" key="1">
    <citation type="submission" date="2018-09" db="EMBL/GenBank/DDBJ databases">
        <title>Paenibacillus SK2017-BO5.</title>
        <authorList>
            <person name="Piskunova J.V."/>
            <person name="Dubiley S.A."/>
            <person name="Severinov K.V."/>
        </authorList>
    </citation>
    <scope>NUCLEOTIDE SEQUENCE [LARGE SCALE GENOMIC DNA]</scope>
    <source>
        <strain evidence="1 2">BO5</strain>
    </source>
</reference>
<proteinExistence type="predicted"/>
<name>A0A3A3GGB3_PANTH</name>
<gene>
    <name evidence="1" type="ORF">DQX05_18540</name>
</gene>
<dbReference type="AlphaFoldDB" id="A0A3A3GGB3"/>
<evidence type="ECO:0000313" key="1">
    <source>
        <dbReference type="EMBL" id="RJG22180.1"/>
    </source>
</evidence>
<evidence type="ECO:0000313" key="2">
    <source>
        <dbReference type="Proteomes" id="UP000266177"/>
    </source>
</evidence>
<dbReference type="Proteomes" id="UP000266177">
    <property type="component" value="Unassembled WGS sequence"/>
</dbReference>
<protein>
    <submittedName>
        <fullName evidence="1">Uncharacterized protein</fullName>
    </submittedName>
</protein>